<dbReference type="InParanoid" id="A0A1X2H8P5"/>
<proteinExistence type="predicted"/>
<dbReference type="AlphaFoldDB" id="A0A1X2H8P5"/>
<feature type="transmembrane region" description="Helical" evidence="2">
    <location>
        <begin position="292"/>
        <end position="314"/>
    </location>
</feature>
<dbReference type="OMA" id="YEESAFQ"/>
<comment type="caution">
    <text evidence="3">The sequence shown here is derived from an EMBL/GenBank/DDBJ whole genome shotgun (WGS) entry which is preliminary data.</text>
</comment>
<feature type="region of interest" description="Disordered" evidence="1">
    <location>
        <begin position="337"/>
        <end position="359"/>
    </location>
</feature>
<organism evidence="3 4">
    <name type="scientific">Syncephalastrum racemosum</name>
    <name type="common">Filamentous fungus</name>
    <dbReference type="NCBI Taxonomy" id="13706"/>
    <lineage>
        <taxon>Eukaryota</taxon>
        <taxon>Fungi</taxon>
        <taxon>Fungi incertae sedis</taxon>
        <taxon>Mucoromycota</taxon>
        <taxon>Mucoromycotina</taxon>
        <taxon>Mucoromycetes</taxon>
        <taxon>Mucorales</taxon>
        <taxon>Syncephalastraceae</taxon>
        <taxon>Syncephalastrum</taxon>
    </lineage>
</organism>
<gene>
    <name evidence="3" type="ORF">BCR43DRAFT_494824</name>
</gene>
<evidence type="ECO:0000256" key="1">
    <source>
        <dbReference type="SAM" id="MobiDB-lite"/>
    </source>
</evidence>
<name>A0A1X2H8P5_SYNRA</name>
<evidence type="ECO:0000313" key="4">
    <source>
        <dbReference type="Proteomes" id="UP000242180"/>
    </source>
</evidence>
<protein>
    <submittedName>
        <fullName evidence="3">Uncharacterized protein</fullName>
    </submittedName>
</protein>
<keyword evidence="4" id="KW-1185">Reference proteome</keyword>
<keyword evidence="2" id="KW-1133">Transmembrane helix</keyword>
<dbReference type="EMBL" id="MCGN01000007">
    <property type="protein sequence ID" value="ORY94923.1"/>
    <property type="molecule type" value="Genomic_DNA"/>
</dbReference>
<feature type="compositionally biased region" description="Polar residues" evidence="1">
    <location>
        <begin position="43"/>
        <end position="67"/>
    </location>
</feature>
<feature type="transmembrane region" description="Helical" evidence="2">
    <location>
        <begin position="130"/>
        <end position="150"/>
    </location>
</feature>
<accession>A0A1X2H8P5</accession>
<keyword evidence="2" id="KW-0472">Membrane</keyword>
<dbReference type="OrthoDB" id="10043543at2759"/>
<dbReference type="Proteomes" id="UP000242180">
    <property type="component" value="Unassembled WGS sequence"/>
</dbReference>
<feature type="compositionally biased region" description="Basic and acidic residues" evidence="1">
    <location>
        <begin position="344"/>
        <end position="359"/>
    </location>
</feature>
<feature type="transmembrane region" description="Helical" evidence="2">
    <location>
        <begin position="256"/>
        <end position="280"/>
    </location>
</feature>
<evidence type="ECO:0000256" key="2">
    <source>
        <dbReference type="SAM" id="Phobius"/>
    </source>
</evidence>
<feature type="region of interest" description="Disordered" evidence="1">
    <location>
        <begin position="41"/>
        <end position="80"/>
    </location>
</feature>
<feature type="transmembrane region" description="Helical" evidence="2">
    <location>
        <begin position="157"/>
        <end position="175"/>
    </location>
</feature>
<sequence>MRRGEFSWLSRLDCQICDFHFGPKEAVHTSNIIRYQQEEEFRSQPSAHCDQTSPGSDPSPMKKTTYTRQEEENGNGKYEESAFQPYLPGDPIPNKRKFIGKQVIALCLLMLIDVGIPLALYYGLRNVIDVLYALIIAGVPPFLWVVWGFLRKRRIDALGCIIGLSFILSGVVSIISGNARIALLRDGAVTAVVGVMFLVTLPPIKTRWFINRPLTYIMACQMYSELSGYRYIDKDGNQRQIKVMDWMWEHIPFFRYNMYVQTGAWGVLLVLEFVAVVLMVESTLSIDDIVKYNNIITSVVVAVMVTFSMACGVLNRRYEIKIGKVWAEEHDYTDQYMPQPQRHQRQETDANRHEQSVVV</sequence>
<evidence type="ECO:0000313" key="3">
    <source>
        <dbReference type="EMBL" id="ORY94923.1"/>
    </source>
</evidence>
<keyword evidence="2" id="KW-0812">Transmembrane</keyword>
<feature type="transmembrane region" description="Helical" evidence="2">
    <location>
        <begin position="187"/>
        <end position="204"/>
    </location>
</feature>
<dbReference type="NCBIfam" id="NF041646">
    <property type="entry name" value="VC0807_fam"/>
    <property type="match status" value="1"/>
</dbReference>
<feature type="transmembrane region" description="Helical" evidence="2">
    <location>
        <begin position="103"/>
        <end position="124"/>
    </location>
</feature>
<reference evidence="3 4" key="1">
    <citation type="submission" date="2016-07" db="EMBL/GenBank/DDBJ databases">
        <title>Pervasive Adenine N6-methylation of Active Genes in Fungi.</title>
        <authorList>
            <consortium name="DOE Joint Genome Institute"/>
            <person name="Mondo S.J."/>
            <person name="Dannebaum R.O."/>
            <person name="Kuo R.C."/>
            <person name="Labutti K."/>
            <person name="Haridas S."/>
            <person name="Kuo A."/>
            <person name="Salamov A."/>
            <person name="Ahrendt S.R."/>
            <person name="Lipzen A."/>
            <person name="Sullivan W."/>
            <person name="Andreopoulos W.B."/>
            <person name="Clum A."/>
            <person name="Lindquist E."/>
            <person name="Daum C."/>
            <person name="Ramamoorthy G.K."/>
            <person name="Gryganskyi A."/>
            <person name="Culley D."/>
            <person name="Magnuson J.K."/>
            <person name="James T.Y."/>
            <person name="O'Malley M.A."/>
            <person name="Stajich J.E."/>
            <person name="Spatafora J.W."/>
            <person name="Visel A."/>
            <person name="Grigoriev I.V."/>
        </authorList>
    </citation>
    <scope>NUCLEOTIDE SEQUENCE [LARGE SCALE GENOMIC DNA]</scope>
    <source>
        <strain evidence="3 4">NRRL 2496</strain>
    </source>
</reference>